<organism evidence="1 2">
    <name type="scientific">Ascobolus immersus RN42</name>
    <dbReference type="NCBI Taxonomy" id="1160509"/>
    <lineage>
        <taxon>Eukaryota</taxon>
        <taxon>Fungi</taxon>
        <taxon>Dikarya</taxon>
        <taxon>Ascomycota</taxon>
        <taxon>Pezizomycotina</taxon>
        <taxon>Pezizomycetes</taxon>
        <taxon>Pezizales</taxon>
        <taxon>Ascobolaceae</taxon>
        <taxon>Ascobolus</taxon>
    </lineage>
</organism>
<gene>
    <name evidence="1" type="ORF">BJ508DRAFT_131616</name>
</gene>
<reference evidence="1 2" key="1">
    <citation type="journal article" date="2018" name="Nat. Ecol. Evol.">
        <title>Pezizomycetes genomes reveal the molecular basis of ectomycorrhizal truffle lifestyle.</title>
        <authorList>
            <person name="Murat C."/>
            <person name="Payen T."/>
            <person name="Noel B."/>
            <person name="Kuo A."/>
            <person name="Morin E."/>
            <person name="Chen J."/>
            <person name="Kohler A."/>
            <person name="Krizsan K."/>
            <person name="Balestrini R."/>
            <person name="Da Silva C."/>
            <person name="Montanini B."/>
            <person name="Hainaut M."/>
            <person name="Levati E."/>
            <person name="Barry K.W."/>
            <person name="Belfiori B."/>
            <person name="Cichocki N."/>
            <person name="Clum A."/>
            <person name="Dockter R.B."/>
            <person name="Fauchery L."/>
            <person name="Guy J."/>
            <person name="Iotti M."/>
            <person name="Le Tacon F."/>
            <person name="Lindquist E.A."/>
            <person name="Lipzen A."/>
            <person name="Malagnac F."/>
            <person name="Mello A."/>
            <person name="Molinier V."/>
            <person name="Miyauchi S."/>
            <person name="Poulain J."/>
            <person name="Riccioni C."/>
            <person name="Rubini A."/>
            <person name="Sitrit Y."/>
            <person name="Splivallo R."/>
            <person name="Traeger S."/>
            <person name="Wang M."/>
            <person name="Zifcakova L."/>
            <person name="Wipf D."/>
            <person name="Zambonelli A."/>
            <person name="Paolocci F."/>
            <person name="Nowrousian M."/>
            <person name="Ottonello S."/>
            <person name="Baldrian P."/>
            <person name="Spatafora J.W."/>
            <person name="Henrissat B."/>
            <person name="Nagy L.G."/>
            <person name="Aury J.M."/>
            <person name="Wincker P."/>
            <person name="Grigoriev I.V."/>
            <person name="Bonfante P."/>
            <person name="Martin F.M."/>
        </authorList>
    </citation>
    <scope>NUCLEOTIDE SEQUENCE [LARGE SCALE GENOMIC DNA]</scope>
    <source>
        <strain evidence="1 2">RN42</strain>
    </source>
</reference>
<keyword evidence="2" id="KW-1185">Reference proteome</keyword>
<protein>
    <submittedName>
        <fullName evidence="1">Uncharacterized protein</fullName>
    </submittedName>
</protein>
<dbReference type="AlphaFoldDB" id="A0A3N4IE86"/>
<evidence type="ECO:0000313" key="1">
    <source>
        <dbReference type="EMBL" id="RPA80024.1"/>
    </source>
</evidence>
<name>A0A3N4IE86_ASCIM</name>
<dbReference type="Proteomes" id="UP000275078">
    <property type="component" value="Unassembled WGS sequence"/>
</dbReference>
<proteinExistence type="predicted"/>
<sequence length="99" mass="11434">MFVWSLIALRRMRPFSLHSVKLETRHDHASAHDLASLSPGHSYHPSVLSAQTATRGLAHELEVLGNSWEGHRALIDTLEERLWLREEGRLRRSTVEMER</sequence>
<dbReference type="EMBL" id="ML119692">
    <property type="protein sequence ID" value="RPA80024.1"/>
    <property type="molecule type" value="Genomic_DNA"/>
</dbReference>
<evidence type="ECO:0000313" key="2">
    <source>
        <dbReference type="Proteomes" id="UP000275078"/>
    </source>
</evidence>
<accession>A0A3N4IE86</accession>